<dbReference type="EMBL" id="NQJF01000012">
    <property type="protein sequence ID" value="OYD22848.1"/>
    <property type="molecule type" value="Genomic_DNA"/>
</dbReference>
<dbReference type="Gene3D" id="1.10.10.10">
    <property type="entry name" value="Winged helix-like DNA-binding domain superfamily/Winged helix DNA-binding domain"/>
    <property type="match status" value="1"/>
</dbReference>
<dbReference type="Pfam" id="PF03466">
    <property type="entry name" value="LysR_substrate"/>
    <property type="match status" value="1"/>
</dbReference>
<keyword evidence="3 7" id="KW-0238">DNA-binding</keyword>
<evidence type="ECO:0000259" key="5">
    <source>
        <dbReference type="PROSITE" id="PS50931"/>
    </source>
</evidence>
<evidence type="ECO:0000313" key="7">
    <source>
        <dbReference type="EMBL" id="TDW56335.1"/>
    </source>
</evidence>
<evidence type="ECO:0000256" key="3">
    <source>
        <dbReference type="ARBA" id="ARBA00023125"/>
    </source>
</evidence>
<name>A0A235CE03_9GAMM</name>
<sequence length="302" mass="34003">MRYRQLQAFLATVQQGSFSRAALVLSLSQPSISRLINDLQEDVGFELFKKQKGRMIPTPEGVAFYEEVSNIFHGIHHLESFADKLKRSTHGSLTIGATPALATILTPMLIKSFIDEHPQVHVNLLVDSVEQLVRGLGKQKYDLIMTNQTEANSGFIEEPLAEVSWVCAIPASHPLAEKEIIVPTDLQDECLLKLVDENGMEWSSHKKLLKEHQIKVNEQFSTQRSLSGYGMVAAGLCLALLEPFNAPLWEGRNLVIRPFSPQLKYRYSMYYSAGQVRSELSRAFTLSARDSINKLPLYSRRS</sequence>
<dbReference type="InterPro" id="IPR036390">
    <property type="entry name" value="WH_DNA-bd_sf"/>
</dbReference>
<dbReference type="Proteomes" id="UP000243640">
    <property type="component" value="Unassembled WGS sequence"/>
</dbReference>
<gene>
    <name evidence="6" type="ORF">B6S09_13995</name>
    <name evidence="7" type="ORF">LY04_03139</name>
</gene>
<dbReference type="PANTHER" id="PTHR30427">
    <property type="entry name" value="TRANSCRIPTIONAL ACTIVATOR PROTEIN LYSR"/>
    <property type="match status" value="1"/>
</dbReference>
<dbReference type="AlphaFoldDB" id="A0A235CE03"/>
<organism evidence="6 8">
    <name type="scientific">Oceanimonas baumannii</name>
    <dbReference type="NCBI Taxonomy" id="129578"/>
    <lineage>
        <taxon>Bacteria</taxon>
        <taxon>Pseudomonadati</taxon>
        <taxon>Pseudomonadota</taxon>
        <taxon>Gammaproteobacteria</taxon>
        <taxon>Aeromonadales</taxon>
        <taxon>Aeromonadaceae</taxon>
        <taxon>Oceanimonas</taxon>
    </lineage>
</organism>
<dbReference type="RefSeq" id="WP_094279119.1">
    <property type="nucleotide sequence ID" value="NZ_NQJF01000012.1"/>
</dbReference>
<dbReference type="InterPro" id="IPR005119">
    <property type="entry name" value="LysR_subst-bd"/>
</dbReference>
<dbReference type="EMBL" id="SODO01000015">
    <property type="protein sequence ID" value="TDW56335.1"/>
    <property type="molecule type" value="Genomic_DNA"/>
</dbReference>
<dbReference type="OrthoDB" id="9815676at2"/>
<dbReference type="InterPro" id="IPR036388">
    <property type="entry name" value="WH-like_DNA-bd_sf"/>
</dbReference>
<dbReference type="InterPro" id="IPR000847">
    <property type="entry name" value="LysR_HTH_N"/>
</dbReference>
<accession>A0A235CE03</accession>
<dbReference type="GO" id="GO:0043565">
    <property type="term" value="F:sequence-specific DNA binding"/>
    <property type="evidence" value="ECO:0007669"/>
    <property type="project" value="TreeGrafter"/>
</dbReference>
<dbReference type="SUPFAM" id="SSF46785">
    <property type="entry name" value="Winged helix' DNA-binding domain"/>
    <property type="match status" value="1"/>
</dbReference>
<dbReference type="SUPFAM" id="SSF53850">
    <property type="entry name" value="Periplasmic binding protein-like II"/>
    <property type="match status" value="1"/>
</dbReference>
<evidence type="ECO:0000256" key="4">
    <source>
        <dbReference type="ARBA" id="ARBA00023163"/>
    </source>
</evidence>
<evidence type="ECO:0000256" key="1">
    <source>
        <dbReference type="ARBA" id="ARBA00009437"/>
    </source>
</evidence>
<proteinExistence type="inferred from homology"/>
<evidence type="ECO:0000256" key="2">
    <source>
        <dbReference type="ARBA" id="ARBA00023015"/>
    </source>
</evidence>
<keyword evidence="4" id="KW-0804">Transcription</keyword>
<evidence type="ECO:0000313" key="8">
    <source>
        <dbReference type="Proteomes" id="UP000243640"/>
    </source>
</evidence>
<dbReference type="Pfam" id="PF00126">
    <property type="entry name" value="HTH_1"/>
    <property type="match status" value="1"/>
</dbReference>
<comment type="caution">
    <text evidence="6">The sequence shown here is derived from an EMBL/GenBank/DDBJ whole genome shotgun (WGS) entry which is preliminary data.</text>
</comment>
<dbReference type="GO" id="GO:0003700">
    <property type="term" value="F:DNA-binding transcription factor activity"/>
    <property type="evidence" value="ECO:0007669"/>
    <property type="project" value="InterPro"/>
</dbReference>
<keyword evidence="2" id="KW-0805">Transcription regulation</keyword>
<reference evidence="7 9" key="2">
    <citation type="submission" date="2019-03" db="EMBL/GenBank/DDBJ databases">
        <title>Genomic Encyclopedia of Archaeal and Bacterial Type Strains, Phase II (KMG-II): from individual species to whole genera.</title>
        <authorList>
            <person name="Goeker M."/>
        </authorList>
    </citation>
    <scope>NUCLEOTIDE SEQUENCE [LARGE SCALE GENOMIC DNA]</scope>
    <source>
        <strain evidence="7 9">DSM 15594</strain>
    </source>
</reference>
<comment type="similarity">
    <text evidence="1">Belongs to the LysR transcriptional regulatory family.</text>
</comment>
<dbReference type="Gene3D" id="3.40.190.10">
    <property type="entry name" value="Periplasmic binding protein-like II"/>
    <property type="match status" value="2"/>
</dbReference>
<reference evidence="6 8" key="1">
    <citation type="submission" date="2017-08" db="EMBL/GenBank/DDBJ databases">
        <title>Draft Genome Sequence of the Marine Bacterium Oceanimonas baumannii ATCC 700832.</title>
        <authorList>
            <person name="Mcclelland W.D."/>
            <person name="Brennan M.A."/>
            <person name="Trachtenberg A.M."/>
            <person name="Maclea K.S."/>
        </authorList>
    </citation>
    <scope>NUCLEOTIDE SEQUENCE [LARGE SCALE GENOMIC DNA]</scope>
    <source>
        <strain evidence="6 8">ATCC 700832</strain>
    </source>
</reference>
<dbReference type="PROSITE" id="PS50931">
    <property type="entry name" value="HTH_LYSR"/>
    <property type="match status" value="1"/>
</dbReference>
<feature type="domain" description="HTH lysR-type" evidence="5">
    <location>
        <begin position="1"/>
        <end position="58"/>
    </location>
</feature>
<keyword evidence="9" id="KW-1185">Reference proteome</keyword>
<dbReference type="GO" id="GO:0010628">
    <property type="term" value="P:positive regulation of gene expression"/>
    <property type="evidence" value="ECO:0007669"/>
    <property type="project" value="TreeGrafter"/>
</dbReference>
<dbReference type="Proteomes" id="UP000295058">
    <property type="component" value="Unassembled WGS sequence"/>
</dbReference>
<evidence type="ECO:0000313" key="6">
    <source>
        <dbReference type="EMBL" id="OYD22848.1"/>
    </source>
</evidence>
<evidence type="ECO:0000313" key="9">
    <source>
        <dbReference type="Proteomes" id="UP000295058"/>
    </source>
</evidence>
<dbReference type="PANTHER" id="PTHR30427:SF1">
    <property type="entry name" value="TRANSCRIPTIONAL ACTIVATOR PROTEIN LYSR"/>
    <property type="match status" value="1"/>
</dbReference>
<protein>
    <submittedName>
        <fullName evidence="7">DNA-binding transcriptional LysR family regulator</fullName>
    </submittedName>
    <submittedName>
        <fullName evidence="6">LysR family transcriptional regulator</fullName>
    </submittedName>
</protein>
<dbReference type="PRINTS" id="PR00039">
    <property type="entry name" value="HTHLYSR"/>
</dbReference>